<evidence type="ECO:0000313" key="4">
    <source>
        <dbReference type="EMBL" id="MBC8576439.1"/>
    </source>
</evidence>
<sequence>MYKAAVIGDRQSVMGFRALGLTVECAETPEQASGALHRLAETNHAVIYITEQLASKIPQEIAQYLDLPQVAVIPIPSKDGVLGIGDRELHSAVERAVGADILRSPDGD</sequence>
<dbReference type="Pfam" id="PF01990">
    <property type="entry name" value="ATP-synt_F"/>
    <property type="match status" value="1"/>
</dbReference>
<keyword evidence="2" id="KW-0813">Transport</keyword>
<comment type="caution">
    <text evidence="4">The sequence shown here is derived from an EMBL/GenBank/DDBJ whole genome shotgun (WGS) entry which is preliminary data.</text>
</comment>
<evidence type="ECO:0000256" key="3">
    <source>
        <dbReference type="ARBA" id="ARBA00023065"/>
    </source>
</evidence>
<name>A0ABR7NJ54_9FIRM</name>
<dbReference type="EMBL" id="JACRTB010000011">
    <property type="protein sequence ID" value="MBC8576439.1"/>
    <property type="molecule type" value="Genomic_DNA"/>
</dbReference>
<dbReference type="InterPro" id="IPR008218">
    <property type="entry name" value="ATPase_V1-cplx_f_g_su"/>
</dbReference>
<dbReference type="SUPFAM" id="SSF159468">
    <property type="entry name" value="AtpF-like"/>
    <property type="match status" value="1"/>
</dbReference>
<dbReference type="Proteomes" id="UP000658131">
    <property type="component" value="Unassembled WGS sequence"/>
</dbReference>
<evidence type="ECO:0000256" key="1">
    <source>
        <dbReference type="ARBA" id="ARBA00010148"/>
    </source>
</evidence>
<accession>A0ABR7NJ54</accession>
<dbReference type="InterPro" id="IPR036906">
    <property type="entry name" value="ATPase_V1_fsu_sf"/>
</dbReference>
<evidence type="ECO:0000256" key="2">
    <source>
        <dbReference type="ARBA" id="ARBA00022448"/>
    </source>
</evidence>
<protein>
    <submittedName>
        <fullName evidence="4">V-type ATP synthase subunit F</fullName>
    </submittedName>
</protein>
<dbReference type="RefSeq" id="WP_262399964.1">
    <property type="nucleotide sequence ID" value="NZ_JACRTB010000011.1"/>
</dbReference>
<organism evidence="4 5">
    <name type="scientific">Yanshouia hominis</name>
    <dbReference type="NCBI Taxonomy" id="2763673"/>
    <lineage>
        <taxon>Bacteria</taxon>
        <taxon>Bacillati</taxon>
        <taxon>Bacillota</taxon>
        <taxon>Clostridia</taxon>
        <taxon>Eubacteriales</taxon>
        <taxon>Oscillospiraceae</taxon>
        <taxon>Yanshouia</taxon>
    </lineage>
</organism>
<reference evidence="4 5" key="1">
    <citation type="submission" date="2020-08" db="EMBL/GenBank/DDBJ databases">
        <title>Genome public.</title>
        <authorList>
            <person name="Liu C."/>
            <person name="Sun Q."/>
        </authorList>
    </citation>
    <scope>NUCLEOTIDE SEQUENCE [LARGE SCALE GENOMIC DNA]</scope>
    <source>
        <strain evidence="4 5">BX1</strain>
    </source>
</reference>
<keyword evidence="5" id="KW-1185">Reference proteome</keyword>
<evidence type="ECO:0000313" key="5">
    <source>
        <dbReference type="Proteomes" id="UP000658131"/>
    </source>
</evidence>
<comment type="similarity">
    <text evidence="1">Belongs to the V-ATPase F subunit family.</text>
</comment>
<keyword evidence="3" id="KW-0406">Ion transport</keyword>
<proteinExistence type="inferred from homology"/>
<dbReference type="Gene3D" id="3.40.50.10580">
    <property type="entry name" value="ATPase, V1 complex, subunit F"/>
    <property type="match status" value="1"/>
</dbReference>
<gene>
    <name evidence="4" type="ORF">H8717_08480</name>
</gene>